<dbReference type="RefSeq" id="WP_194751601.1">
    <property type="nucleotide sequence ID" value="NZ_JACEWB010000016.1"/>
</dbReference>
<keyword evidence="2" id="KW-1185">Reference proteome</keyword>
<evidence type="ECO:0000313" key="2">
    <source>
        <dbReference type="Proteomes" id="UP001352533"/>
    </source>
</evidence>
<organism evidence="1 2">
    <name type="scientific">Avibacterium paragallinarum</name>
    <name type="common">Haemophilus gallinarum</name>
    <dbReference type="NCBI Taxonomy" id="728"/>
    <lineage>
        <taxon>Bacteria</taxon>
        <taxon>Pseudomonadati</taxon>
        <taxon>Pseudomonadota</taxon>
        <taxon>Gammaproteobacteria</taxon>
        <taxon>Pasteurellales</taxon>
        <taxon>Pasteurellaceae</taxon>
        <taxon>Avibacterium</taxon>
    </lineage>
</organism>
<dbReference type="EMBL" id="JAMDKS010000016">
    <property type="protein sequence ID" value="MEE6113158.1"/>
    <property type="molecule type" value="Genomic_DNA"/>
</dbReference>
<reference evidence="1 2" key="1">
    <citation type="journal article" date="2022" name="Front. Microbiol.">
        <title>Commensal bacteria contribute to the growth of multidrug-resistant Avibacterium paragallinarum in chickens.</title>
        <authorList>
            <person name="Zhu J."/>
            <person name="Chen Y."/>
            <person name="Wu Y."/>
            <person name="Wang Y."/>
            <person name="Zhu K."/>
        </authorList>
    </citation>
    <scope>NUCLEOTIDE SEQUENCE [LARGE SCALE GENOMIC DNA]</scope>
    <source>
        <strain evidence="1 2">AV12</strain>
    </source>
</reference>
<sequence length="300" mass="34818">MAQQKITLPPRKWYSLEQAAEKLTRESGELVTIDDLLHFYVLGKLDLSVFISRFPATITIGSLTFSKHPQNENTYKFNRIGFNLIEYPKKKIDIDTFLIQKGAKFTISNKIATIETYSKEFEDFIYINGFMNIYVSTESSPIKEREIKEKGIFMNGFLNYLAFIDEDLGQVIAQINIQHSEDIYLPLDDLYILDKDLDNLINGTAHRDYIAKAISANKGRIEHPNKPDILRIAKATFQIYPKYTRNALANAIREYAKNVMKIHPNPTLKTYGNWLKEWEIGYKGKDFERDTKKLKVIDLK</sequence>
<comment type="caution">
    <text evidence="1">The sequence shown here is derived from an EMBL/GenBank/DDBJ whole genome shotgun (WGS) entry which is preliminary data.</text>
</comment>
<gene>
    <name evidence="1" type="ORF">M5S25_08130</name>
</gene>
<name>A0ABU7QRG2_AVIPA</name>
<dbReference type="Proteomes" id="UP001352533">
    <property type="component" value="Unassembled WGS sequence"/>
</dbReference>
<evidence type="ECO:0000313" key="1">
    <source>
        <dbReference type="EMBL" id="MEE6113158.1"/>
    </source>
</evidence>
<protein>
    <submittedName>
        <fullName evidence="1">Uncharacterized protein</fullName>
    </submittedName>
</protein>
<proteinExistence type="predicted"/>
<accession>A0ABU7QRG2</accession>